<evidence type="ECO:0000256" key="8">
    <source>
        <dbReference type="ARBA" id="ARBA00022989"/>
    </source>
</evidence>
<comment type="similarity">
    <text evidence="3">Belongs to the Tom20 family.</text>
</comment>
<dbReference type="GO" id="GO:0045040">
    <property type="term" value="P:protein insertion into mitochondrial outer membrane"/>
    <property type="evidence" value="ECO:0007669"/>
    <property type="project" value="InterPro"/>
</dbReference>
<comment type="subcellular location">
    <subcellularLocation>
        <location evidence="2">Mitochondrion outer membrane</location>
        <topology evidence="2">Single-pass membrane protein</topology>
    </subcellularLocation>
</comment>
<keyword evidence="10 11" id="KW-0472">Membrane</keyword>
<keyword evidence="12" id="KW-1185">Reference proteome</keyword>
<evidence type="ECO:0000256" key="9">
    <source>
        <dbReference type="ARBA" id="ARBA00023128"/>
    </source>
</evidence>
<evidence type="ECO:0000256" key="3">
    <source>
        <dbReference type="ARBA" id="ARBA00005792"/>
    </source>
</evidence>
<evidence type="ECO:0000313" key="13">
    <source>
        <dbReference type="RefSeq" id="XP_018436954.2"/>
    </source>
</evidence>
<keyword evidence="6" id="KW-1000">Mitochondrion outer membrane</keyword>
<dbReference type="InterPro" id="IPR010547">
    <property type="entry name" value="TOM20_imprt_rcpt"/>
</dbReference>
<evidence type="ECO:0000256" key="6">
    <source>
        <dbReference type="ARBA" id="ARBA00022787"/>
    </source>
</evidence>
<dbReference type="PANTHER" id="PTHR32409">
    <property type="entry name" value="MITOCHONDRIAL IMPORT RECEPTOR SUBUNIT TOM20-1-RELATED"/>
    <property type="match status" value="1"/>
</dbReference>
<dbReference type="AlphaFoldDB" id="A0A6J0JQ95"/>
<dbReference type="PANTHER" id="PTHR32409:SF3">
    <property type="entry name" value="MITOCHONDRIAL IMPORT RECEPTOR SUBUNIT TOM20-1-RELATED"/>
    <property type="match status" value="1"/>
</dbReference>
<dbReference type="KEGG" id="rsz:108809303"/>
<name>A0A6J0JQ95_RAPSA</name>
<feature type="transmembrane region" description="Helical" evidence="11">
    <location>
        <begin position="168"/>
        <end position="189"/>
    </location>
</feature>
<gene>
    <name evidence="13" type="primary">LOC108809303</name>
</gene>
<dbReference type="RefSeq" id="XP_018436954.2">
    <property type="nucleotide sequence ID" value="XM_018581452.2"/>
</dbReference>
<dbReference type="SUPFAM" id="SSF48452">
    <property type="entry name" value="TPR-like"/>
    <property type="match status" value="1"/>
</dbReference>
<evidence type="ECO:0000313" key="12">
    <source>
        <dbReference type="Proteomes" id="UP000504610"/>
    </source>
</evidence>
<organism evidence="12 13">
    <name type="scientific">Raphanus sativus</name>
    <name type="common">Radish</name>
    <name type="synonym">Raphanus raphanistrum var. sativus</name>
    <dbReference type="NCBI Taxonomy" id="3726"/>
    <lineage>
        <taxon>Eukaryota</taxon>
        <taxon>Viridiplantae</taxon>
        <taxon>Streptophyta</taxon>
        <taxon>Embryophyta</taxon>
        <taxon>Tracheophyta</taxon>
        <taxon>Spermatophyta</taxon>
        <taxon>Magnoliopsida</taxon>
        <taxon>eudicotyledons</taxon>
        <taxon>Gunneridae</taxon>
        <taxon>Pentapetalae</taxon>
        <taxon>rosids</taxon>
        <taxon>malvids</taxon>
        <taxon>Brassicales</taxon>
        <taxon>Brassicaceae</taxon>
        <taxon>Brassiceae</taxon>
        <taxon>Raphanus</taxon>
    </lineage>
</organism>
<evidence type="ECO:0000256" key="1">
    <source>
        <dbReference type="ARBA" id="ARBA00003450"/>
    </source>
</evidence>
<dbReference type="GO" id="GO:0005742">
    <property type="term" value="C:mitochondrial outer membrane translocase complex"/>
    <property type="evidence" value="ECO:0007669"/>
    <property type="project" value="InterPro"/>
</dbReference>
<dbReference type="GeneID" id="108809303"/>
<accession>A0A6J0JQ95</accession>
<evidence type="ECO:0000256" key="2">
    <source>
        <dbReference type="ARBA" id="ARBA00004572"/>
    </source>
</evidence>
<evidence type="ECO:0000256" key="5">
    <source>
        <dbReference type="ARBA" id="ARBA00022692"/>
    </source>
</evidence>
<evidence type="ECO:0000256" key="10">
    <source>
        <dbReference type="ARBA" id="ARBA00023136"/>
    </source>
</evidence>
<dbReference type="InterPro" id="IPR011990">
    <property type="entry name" value="TPR-like_helical_dom_sf"/>
</dbReference>
<dbReference type="GO" id="GO:0015031">
    <property type="term" value="P:protein transport"/>
    <property type="evidence" value="ECO:0007669"/>
    <property type="project" value="UniProtKB-KW"/>
</dbReference>
<comment type="function">
    <text evidence="1">Central component of the receptor complex responsible for the recognition and translocation of cytosolically synthesized mitochondrial preproteins. Together with TOM22 functions as the transit peptide receptor at the surface of the mitochondrion outer membrane and facilitates the movement of preproteins into the translocation pore.</text>
</comment>
<dbReference type="Proteomes" id="UP000504610">
    <property type="component" value="Unplaced"/>
</dbReference>
<reference evidence="13" key="1">
    <citation type="submission" date="2025-08" db="UniProtKB">
        <authorList>
            <consortium name="RefSeq"/>
        </authorList>
    </citation>
    <scope>IDENTIFICATION</scope>
    <source>
        <tissue evidence="13">Leaf</tissue>
    </source>
</reference>
<keyword evidence="7" id="KW-0653">Protein transport</keyword>
<keyword evidence="13" id="KW-0675">Receptor</keyword>
<evidence type="ECO:0000256" key="7">
    <source>
        <dbReference type="ARBA" id="ARBA00022927"/>
    </source>
</evidence>
<protein>
    <submittedName>
        <fullName evidence="13">Mitochondrial import receptor subunit TOM20-3</fullName>
    </submittedName>
</protein>
<evidence type="ECO:0000256" key="4">
    <source>
        <dbReference type="ARBA" id="ARBA00022448"/>
    </source>
</evidence>
<keyword evidence="8 11" id="KW-1133">Transmembrane helix</keyword>
<keyword evidence="5 11" id="KW-0812">Transmembrane</keyword>
<keyword evidence="9" id="KW-0496">Mitochondrion</keyword>
<keyword evidence="4" id="KW-0813">Transport</keyword>
<dbReference type="OrthoDB" id="1056333at2759"/>
<dbReference type="Gene3D" id="1.25.40.10">
    <property type="entry name" value="Tetratricopeptide repeat domain"/>
    <property type="match status" value="1"/>
</dbReference>
<sequence length="199" mass="21975">MDKNDAEFDAIIMFEQIRKVSEATYLKNPLDADNLIRWAGALMELAQFQNEDPKQFVQEAITKLEEALLIDPKKHAAMWCLGNAYTTLAFWTPEETEAKHIFDLAALLFQTAVDEQPDNETYQKSLVMTAKAPLLHAEIHRQGFGTQPLGGAGPSGPSRSKVVKSSELRYDVMGWVILAVGLVALVGYAKASAPISAPR</sequence>
<proteinExistence type="inferred from homology"/>
<dbReference type="Pfam" id="PF06552">
    <property type="entry name" value="TOM20_plant"/>
    <property type="match status" value="1"/>
</dbReference>
<evidence type="ECO:0000256" key="11">
    <source>
        <dbReference type="SAM" id="Phobius"/>
    </source>
</evidence>